<dbReference type="SUPFAM" id="SSF56784">
    <property type="entry name" value="HAD-like"/>
    <property type="match status" value="1"/>
</dbReference>
<keyword evidence="5" id="KW-1185">Reference proteome</keyword>
<protein>
    <submittedName>
        <fullName evidence="4">Predicted secreted acid phosphatase</fullName>
    </submittedName>
</protein>
<evidence type="ECO:0000256" key="3">
    <source>
        <dbReference type="SAM" id="SignalP"/>
    </source>
</evidence>
<keyword evidence="2" id="KW-0175">Coiled coil</keyword>
<dbReference type="Proteomes" id="UP000190389">
    <property type="component" value="Unassembled WGS sequence"/>
</dbReference>
<sequence length="439" mass="50061">MNKISKYLLATGGLATLVVPTVAASCDGSELEKKDNEIKELKEQLSQLQNSKDQQTTSLNQLNQKVAELEQIKKTIGEQLKALQEQGRSQDVEAINSLKAEKTELDKKIKALEKERNNIALASSNLWNSVSGEKHIMGQQVYASAKRLFDKMVTQENVELDKVKKDGEKVTVEATSEGKFIPVVFMDIDETVLNNFKYQNYLMVNRLNHSSKLFTEYINKAISTEVNGAIDFIKHVWSKGGVVMFNSNRTQTGSNSHVEKSKENIVKLGLEPKLMPEWIWWMRGDDRKQGIEQYSQTNKSPRISKEERMHWINTHKLTIDGKQAQFKVVMRVGDDISDFNDNYTKQPKQISSKELVDTMKDSSVGYGVLFGNDSLDNKSIYYNPKTNKWEKEDFAASYVLIPGNSSHGSWINQALNDYFDLQKVEELLKKDFMYTPDSK</sequence>
<dbReference type="InterPro" id="IPR023214">
    <property type="entry name" value="HAD_sf"/>
</dbReference>
<accession>A0A1T4LQ22</accession>
<dbReference type="OrthoDB" id="395856at2"/>
<feature type="chain" id="PRO_5011961821" evidence="3">
    <location>
        <begin position="24"/>
        <end position="439"/>
    </location>
</feature>
<dbReference type="Pfam" id="PF03767">
    <property type="entry name" value="Acid_phosphat_B"/>
    <property type="match status" value="1"/>
</dbReference>
<dbReference type="AlphaFoldDB" id="A0A1T4LQ22"/>
<dbReference type="PROSITE" id="PS51257">
    <property type="entry name" value="PROKAR_LIPOPROTEIN"/>
    <property type="match status" value="1"/>
</dbReference>
<feature type="coiled-coil region" evidence="2">
    <location>
        <begin position="31"/>
        <end position="122"/>
    </location>
</feature>
<feature type="signal peptide" evidence="3">
    <location>
        <begin position="1"/>
        <end position="23"/>
    </location>
</feature>
<name>A0A1T4LQ22_9BACT</name>
<gene>
    <name evidence="4" type="ORF">SAMN02745154_00510</name>
</gene>
<evidence type="ECO:0000313" key="4">
    <source>
        <dbReference type="EMBL" id="SJZ56736.1"/>
    </source>
</evidence>
<organism evidence="4 5">
    <name type="scientific">Mycoplasmopsis verecunda</name>
    <dbReference type="NCBI Taxonomy" id="171291"/>
    <lineage>
        <taxon>Bacteria</taxon>
        <taxon>Bacillati</taxon>
        <taxon>Mycoplasmatota</taxon>
        <taxon>Mycoplasmoidales</taxon>
        <taxon>Metamycoplasmataceae</taxon>
        <taxon>Mycoplasmopsis</taxon>
    </lineage>
</organism>
<dbReference type="STRING" id="171291.SAMN02745154_00510"/>
<reference evidence="5" key="1">
    <citation type="submission" date="2017-02" db="EMBL/GenBank/DDBJ databases">
        <authorList>
            <person name="Varghese N."/>
            <person name="Submissions S."/>
        </authorList>
    </citation>
    <scope>NUCLEOTIDE SEQUENCE [LARGE SCALE GENOMIC DNA]</scope>
    <source>
        <strain evidence="5">ATCC 27862</strain>
    </source>
</reference>
<dbReference type="InterPro" id="IPR036412">
    <property type="entry name" value="HAD-like_sf"/>
</dbReference>
<keyword evidence="1 3" id="KW-0732">Signal</keyword>
<dbReference type="Gene3D" id="3.40.50.1000">
    <property type="entry name" value="HAD superfamily/HAD-like"/>
    <property type="match status" value="1"/>
</dbReference>
<dbReference type="InterPro" id="IPR005519">
    <property type="entry name" value="Acid_phosphat_B-like"/>
</dbReference>
<dbReference type="RefSeq" id="WP_078747228.1">
    <property type="nucleotide sequence ID" value="NZ_CP137850.1"/>
</dbReference>
<proteinExistence type="predicted"/>
<evidence type="ECO:0000256" key="1">
    <source>
        <dbReference type="ARBA" id="ARBA00022729"/>
    </source>
</evidence>
<evidence type="ECO:0000256" key="2">
    <source>
        <dbReference type="SAM" id="Coils"/>
    </source>
</evidence>
<dbReference type="EMBL" id="FUXF01000018">
    <property type="protein sequence ID" value="SJZ56736.1"/>
    <property type="molecule type" value="Genomic_DNA"/>
</dbReference>
<evidence type="ECO:0000313" key="5">
    <source>
        <dbReference type="Proteomes" id="UP000190389"/>
    </source>
</evidence>